<evidence type="ECO:0000313" key="1">
    <source>
        <dbReference type="EMBL" id="KAK7603130.1"/>
    </source>
</evidence>
<evidence type="ECO:0000313" key="2">
    <source>
        <dbReference type="Proteomes" id="UP001367676"/>
    </source>
</evidence>
<dbReference type="Pfam" id="PF15328">
    <property type="entry name" value="GCOM2"/>
    <property type="match status" value="1"/>
</dbReference>
<dbReference type="InterPro" id="IPR026213">
    <property type="entry name" value="GRINL1"/>
</dbReference>
<dbReference type="EMBL" id="JBBCAQ010000006">
    <property type="protein sequence ID" value="KAK7603130.1"/>
    <property type="molecule type" value="Genomic_DNA"/>
</dbReference>
<dbReference type="PRINTS" id="PR02085">
    <property type="entry name" value="POLR2GRINL1"/>
</dbReference>
<dbReference type="GO" id="GO:0005634">
    <property type="term" value="C:nucleus"/>
    <property type="evidence" value="ECO:0007669"/>
    <property type="project" value="InterPro"/>
</dbReference>
<proteinExistence type="predicted"/>
<dbReference type="Proteomes" id="UP001367676">
    <property type="component" value="Unassembled WGS sequence"/>
</dbReference>
<reference evidence="1 2" key="1">
    <citation type="submission" date="2024-03" db="EMBL/GenBank/DDBJ databases">
        <title>Adaptation during the transition from Ophiocordyceps entomopathogen to insect associate is accompanied by gene loss and intensified selection.</title>
        <authorList>
            <person name="Ward C.M."/>
            <person name="Onetto C.A."/>
            <person name="Borneman A.R."/>
        </authorList>
    </citation>
    <scope>NUCLEOTIDE SEQUENCE [LARGE SCALE GENOMIC DNA]</scope>
    <source>
        <strain evidence="1">AWRI1</strain>
        <tissue evidence="1">Single Adult Female</tissue>
    </source>
</reference>
<name>A0AAN9TUR9_9HEMI</name>
<dbReference type="GO" id="GO:0006368">
    <property type="term" value="P:transcription elongation by RNA polymerase II"/>
    <property type="evidence" value="ECO:0007669"/>
    <property type="project" value="InterPro"/>
</dbReference>
<keyword evidence="2" id="KW-1185">Reference proteome</keyword>
<sequence length="311" mass="35737">MTGTGAPVIKKISGNLVKFDHEKDGFVDFTKLTKTELLDMNQREENLLKNRKFLDKLPDKGEKIKKFHERIQVELKKRDEHDKLCGLLSKLNVNESKEKMDKLEWTGKYDPDSPPAEINDEDQVDPLKILATHSGTRTSKDVRIKEEKEETRIKASDIEENDEADLRNVEKFAKELCSRFDSVKIKDSKNKFYTNKPLNAVSVKDLVKNKEPAIVSSDSSNSNNKEVKILSLKESWIVQQQQKEHLKALEIKHALEKLTNKTSISLGVPKNHIQEYREQQEPVDSDDEICSVGLNEDDDEKDTAVFYNLVD</sequence>
<dbReference type="AlphaFoldDB" id="A0AAN9TUR9"/>
<dbReference type="GO" id="GO:0003711">
    <property type="term" value="F:transcription elongation factor activity"/>
    <property type="evidence" value="ECO:0007669"/>
    <property type="project" value="InterPro"/>
</dbReference>
<accession>A0AAN9TUR9</accession>
<comment type="caution">
    <text evidence="1">The sequence shown here is derived from an EMBL/GenBank/DDBJ whole genome shotgun (WGS) entry which is preliminary data.</text>
</comment>
<protein>
    <submittedName>
        <fullName evidence="1">Uncharacterized protein</fullName>
    </submittedName>
</protein>
<organism evidence="1 2">
    <name type="scientific">Parthenolecanium corni</name>
    <dbReference type="NCBI Taxonomy" id="536013"/>
    <lineage>
        <taxon>Eukaryota</taxon>
        <taxon>Metazoa</taxon>
        <taxon>Ecdysozoa</taxon>
        <taxon>Arthropoda</taxon>
        <taxon>Hexapoda</taxon>
        <taxon>Insecta</taxon>
        <taxon>Pterygota</taxon>
        <taxon>Neoptera</taxon>
        <taxon>Paraneoptera</taxon>
        <taxon>Hemiptera</taxon>
        <taxon>Sternorrhyncha</taxon>
        <taxon>Coccoidea</taxon>
        <taxon>Coccidae</taxon>
        <taxon>Parthenolecanium</taxon>
    </lineage>
</organism>
<gene>
    <name evidence="1" type="ORF">V9T40_003129</name>
</gene>